<accession>A0A4W2DER1</accession>
<dbReference type="Ensembl" id="ENSBIXT00005014358.1">
    <property type="protein sequence ID" value="ENSBIXP00005001378.1"/>
    <property type="gene ID" value="ENSBIXG00005007879.1"/>
</dbReference>
<name>A0A4W2DER1_BOBOX</name>
<dbReference type="Ensembl" id="ENSBIXT00000038085.1">
    <property type="protein sequence ID" value="ENSBIXP00000022790.1"/>
    <property type="gene ID" value="ENSBIXG00000025582.1"/>
</dbReference>
<protein>
    <submittedName>
        <fullName evidence="2">Uncharacterized protein</fullName>
    </submittedName>
</protein>
<dbReference type="OMA" id="KIFICKW"/>
<feature type="region of interest" description="Disordered" evidence="1">
    <location>
        <begin position="105"/>
        <end position="141"/>
    </location>
</feature>
<dbReference type="AlphaFoldDB" id="A0A4W2DER1"/>
<dbReference type="Proteomes" id="UP000314981">
    <property type="component" value="Chromosome 3"/>
</dbReference>
<organism evidence="2 3">
    <name type="scientific">Bos indicus x Bos taurus</name>
    <name type="common">Hybrid cattle</name>
    <dbReference type="NCBI Taxonomy" id="30522"/>
    <lineage>
        <taxon>Eukaryota</taxon>
        <taxon>Metazoa</taxon>
        <taxon>Chordata</taxon>
        <taxon>Craniata</taxon>
        <taxon>Vertebrata</taxon>
        <taxon>Euteleostomi</taxon>
        <taxon>Mammalia</taxon>
        <taxon>Eutheria</taxon>
        <taxon>Laurasiatheria</taxon>
        <taxon>Artiodactyla</taxon>
        <taxon>Ruminantia</taxon>
        <taxon>Pecora</taxon>
        <taxon>Bovidae</taxon>
        <taxon>Bovinae</taxon>
        <taxon>Bos</taxon>
    </lineage>
</organism>
<reference evidence="2" key="2">
    <citation type="submission" date="2025-05" db="UniProtKB">
        <authorList>
            <consortium name="Ensembl"/>
        </authorList>
    </citation>
    <scope>IDENTIFICATION</scope>
</reference>
<evidence type="ECO:0000313" key="3">
    <source>
        <dbReference type="Proteomes" id="UP000314981"/>
    </source>
</evidence>
<evidence type="ECO:0000313" key="2">
    <source>
        <dbReference type="Ensembl" id="ENSBIXP00000022790.1"/>
    </source>
</evidence>
<sequence>KINIQAGDEKLAAICAGTTVCLMETKQTHLSKLKIFICKWPPVDTGNSGTISLSREKGSVNDLRVSTGPASRLVYPAKNIFLPKILRRLRHNVCKELNLHTTNFLQPARDVQKAQSKPVKASPNREPSGPHAAWSLPPPPP</sequence>
<evidence type="ECO:0000313" key="4">
    <source>
        <dbReference type="Proteomes" id="UP000429181"/>
    </source>
</evidence>
<keyword evidence="3" id="KW-1185">Reference proteome</keyword>
<evidence type="ECO:0000256" key="1">
    <source>
        <dbReference type="SAM" id="MobiDB-lite"/>
    </source>
</evidence>
<reference evidence="3 4" key="1">
    <citation type="submission" date="2018-11" db="EMBL/GenBank/DDBJ databases">
        <title>Haplotype-resolved cattle genomes.</title>
        <authorList>
            <person name="Low W.Y."/>
            <person name="Tearle R."/>
            <person name="Bickhart D.M."/>
            <person name="Rosen B.D."/>
            <person name="Koren S."/>
            <person name="Rhie A."/>
            <person name="Hiendleder S."/>
            <person name="Phillippy A.M."/>
            <person name="Smith T.P.L."/>
            <person name="Williams J.L."/>
        </authorList>
    </citation>
    <scope>NUCLEOTIDE SEQUENCE [LARGE SCALE GENOMIC DNA]</scope>
</reference>
<dbReference type="Proteomes" id="UP000429181">
    <property type="component" value="Chromosome 3"/>
</dbReference>
<dbReference type="GeneTree" id="ENSGT00700000105447"/>
<proteinExistence type="predicted"/>